<dbReference type="InterPro" id="IPR003594">
    <property type="entry name" value="HATPase_dom"/>
</dbReference>
<keyword evidence="4" id="KW-0808">Transferase</keyword>
<dbReference type="PRINTS" id="PR00344">
    <property type="entry name" value="BCTRLSENSOR"/>
</dbReference>
<name>A0A964BS81_9CYAN</name>
<feature type="domain" description="Histidine kinase" evidence="7">
    <location>
        <begin position="243"/>
        <end position="459"/>
    </location>
</feature>
<keyword evidence="3" id="KW-0597">Phosphoprotein</keyword>
<dbReference type="InterPro" id="IPR005467">
    <property type="entry name" value="His_kinase_dom"/>
</dbReference>
<dbReference type="Gene3D" id="1.10.287.130">
    <property type="match status" value="1"/>
</dbReference>
<evidence type="ECO:0000256" key="5">
    <source>
        <dbReference type="ARBA" id="ARBA00022777"/>
    </source>
</evidence>
<accession>A0A964BS81</accession>
<dbReference type="EC" id="2.7.13.3" evidence="2"/>
<dbReference type="InterPro" id="IPR004358">
    <property type="entry name" value="Sig_transdc_His_kin-like_C"/>
</dbReference>
<dbReference type="SMART" id="SM00387">
    <property type="entry name" value="HATPase_c"/>
    <property type="match status" value="1"/>
</dbReference>
<evidence type="ECO:0000313" key="9">
    <source>
        <dbReference type="Proteomes" id="UP000729733"/>
    </source>
</evidence>
<dbReference type="AlphaFoldDB" id="A0A964BS81"/>
<proteinExistence type="predicted"/>
<dbReference type="SUPFAM" id="SSF55874">
    <property type="entry name" value="ATPase domain of HSP90 chaperone/DNA topoisomerase II/histidine kinase"/>
    <property type="match status" value="1"/>
</dbReference>
<dbReference type="InterPro" id="IPR003661">
    <property type="entry name" value="HisK_dim/P_dom"/>
</dbReference>
<dbReference type="PROSITE" id="PS50109">
    <property type="entry name" value="HIS_KIN"/>
    <property type="match status" value="1"/>
</dbReference>
<sequence length="465" mass="52281">MNIAISEPSLFQLTQNLDEPLPSISIGAETLKNHVASIIDLLIEKQLRATVWVKLPQTKSWVDRIQKLQREGNTESIYLCSHNKNYPDKSFLNDDPEKTPVIPLKFDKNLILQRESFLVISSPDFCSLVLAQWQKGKIKMESSGKRLQQPYLEMVSSFEPEVITQVLAEISDRILEGVNTLPRKHFIVNTNIVAQNKLVGELLLKQLNSTETVQKSLNSLSKIDRIPEKSTTVLGLQENFLNNLVQELRSPITHMKTALSLLESKQIKGEQRQRYLQMVSDECDRQNSLVGGLLELLQLDTPIEAEYLHLNEIVPGIVSTYQPLAEEKEIQLGYTIPADIPAISCPRSWFRQIIINLLNNSLRFTPPLGRVFVQAAFKKNNEYVEILVNDTGVGIPSSEINKIFHGFYRTKPTTQEKVTGAGLGLTLVQQLILRCGGSISVTSKVGKGTSFKILMPAVPMELIDN</sequence>
<dbReference type="PANTHER" id="PTHR43711:SF1">
    <property type="entry name" value="HISTIDINE KINASE 1"/>
    <property type="match status" value="1"/>
</dbReference>
<dbReference type="InterPro" id="IPR019278">
    <property type="entry name" value="DICT_dom"/>
</dbReference>
<comment type="caution">
    <text evidence="8">The sequence shown here is derived from an EMBL/GenBank/DDBJ whole genome shotgun (WGS) entry which is preliminary data.</text>
</comment>
<dbReference type="InterPro" id="IPR036097">
    <property type="entry name" value="HisK_dim/P_sf"/>
</dbReference>
<dbReference type="SUPFAM" id="SSF47384">
    <property type="entry name" value="Homodimeric domain of signal transducing histidine kinase"/>
    <property type="match status" value="1"/>
</dbReference>
<keyword evidence="6" id="KW-0902">Two-component regulatory system</keyword>
<dbReference type="Pfam" id="PF02518">
    <property type="entry name" value="HATPase_c"/>
    <property type="match status" value="1"/>
</dbReference>
<dbReference type="Pfam" id="PF10069">
    <property type="entry name" value="DICT"/>
    <property type="match status" value="1"/>
</dbReference>
<dbReference type="Pfam" id="PF00512">
    <property type="entry name" value="HisKA"/>
    <property type="match status" value="1"/>
</dbReference>
<dbReference type="InterPro" id="IPR050736">
    <property type="entry name" value="Sensor_HK_Regulatory"/>
</dbReference>
<keyword evidence="9" id="KW-1185">Reference proteome</keyword>
<dbReference type="RefSeq" id="WP_229640642.1">
    <property type="nucleotide sequence ID" value="NZ_JADWDC010000024.1"/>
</dbReference>
<organism evidence="8 9">
    <name type="scientific">Waterburya agarophytonicola KI4</name>
    <dbReference type="NCBI Taxonomy" id="2874699"/>
    <lineage>
        <taxon>Bacteria</taxon>
        <taxon>Bacillati</taxon>
        <taxon>Cyanobacteriota</taxon>
        <taxon>Cyanophyceae</taxon>
        <taxon>Pleurocapsales</taxon>
        <taxon>Hyellaceae</taxon>
        <taxon>Waterburya</taxon>
        <taxon>Waterburya agarophytonicola</taxon>
    </lineage>
</organism>
<comment type="catalytic activity">
    <reaction evidence="1">
        <text>ATP + protein L-histidine = ADP + protein N-phospho-L-histidine.</text>
        <dbReference type="EC" id="2.7.13.3"/>
    </reaction>
</comment>
<reference evidence="8" key="1">
    <citation type="journal article" date="2021" name="Antonie Van Leeuwenhoek">
        <title>Draft genome and description of Waterburya agarophytonicola gen. nov. sp. nov. (Pleurocapsales, Cyanobacteria): a seaweed symbiont.</title>
        <authorList>
            <person name="Bonthond G."/>
            <person name="Shalygin S."/>
            <person name="Bayer T."/>
            <person name="Weinberger F."/>
        </authorList>
    </citation>
    <scope>NUCLEOTIDE SEQUENCE</scope>
    <source>
        <strain evidence="8">KI4</strain>
    </source>
</reference>
<evidence type="ECO:0000256" key="4">
    <source>
        <dbReference type="ARBA" id="ARBA00022679"/>
    </source>
</evidence>
<dbReference type="SMART" id="SM00388">
    <property type="entry name" value="HisKA"/>
    <property type="match status" value="1"/>
</dbReference>
<evidence type="ECO:0000313" key="8">
    <source>
        <dbReference type="EMBL" id="MCC0177578.1"/>
    </source>
</evidence>
<dbReference type="PANTHER" id="PTHR43711">
    <property type="entry name" value="TWO-COMPONENT HISTIDINE KINASE"/>
    <property type="match status" value="1"/>
</dbReference>
<evidence type="ECO:0000256" key="6">
    <source>
        <dbReference type="ARBA" id="ARBA00023012"/>
    </source>
</evidence>
<protein>
    <recommendedName>
        <fullName evidence="2">histidine kinase</fullName>
        <ecNumber evidence="2">2.7.13.3</ecNumber>
    </recommendedName>
</protein>
<dbReference type="EMBL" id="JADWDC010000024">
    <property type="protein sequence ID" value="MCC0177578.1"/>
    <property type="molecule type" value="Genomic_DNA"/>
</dbReference>
<gene>
    <name evidence="8" type="ORF">I4641_11370</name>
</gene>
<dbReference type="CDD" id="cd00082">
    <property type="entry name" value="HisKA"/>
    <property type="match status" value="1"/>
</dbReference>
<dbReference type="GO" id="GO:0000155">
    <property type="term" value="F:phosphorelay sensor kinase activity"/>
    <property type="evidence" value="ECO:0007669"/>
    <property type="project" value="InterPro"/>
</dbReference>
<keyword evidence="5 8" id="KW-0418">Kinase</keyword>
<dbReference type="Proteomes" id="UP000729733">
    <property type="component" value="Unassembled WGS sequence"/>
</dbReference>
<evidence type="ECO:0000259" key="7">
    <source>
        <dbReference type="PROSITE" id="PS50109"/>
    </source>
</evidence>
<evidence type="ECO:0000256" key="3">
    <source>
        <dbReference type="ARBA" id="ARBA00022553"/>
    </source>
</evidence>
<dbReference type="Gene3D" id="3.30.565.10">
    <property type="entry name" value="Histidine kinase-like ATPase, C-terminal domain"/>
    <property type="match status" value="1"/>
</dbReference>
<evidence type="ECO:0000256" key="1">
    <source>
        <dbReference type="ARBA" id="ARBA00000085"/>
    </source>
</evidence>
<dbReference type="CDD" id="cd00075">
    <property type="entry name" value="HATPase"/>
    <property type="match status" value="1"/>
</dbReference>
<dbReference type="InterPro" id="IPR036890">
    <property type="entry name" value="HATPase_C_sf"/>
</dbReference>
<evidence type="ECO:0000256" key="2">
    <source>
        <dbReference type="ARBA" id="ARBA00012438"/>
    </source>
</evidence>